<sequence>MPFSSSLEGESTAQEEIGDRLSQKLALFSGGSPYSFGAHRQGHGPSLPARAVNSVASSATSIWVLAIRAAPLVSCLLDSRAARPSLAGCTVRRPFESLRCLAHHGQQQPGLGMGA</sequence>
<dbReference type="EMBL" id="LTAN01000005">
    <property type="protein sequence ID" value="OBR09082.1"/>
    <property type="molecule type" value="Genomic_DNA"/>
</dbReference>
<reference evidence="2" key="1">
    <citation type="journal article" date="2017" name="BMC Genomics">
        <title>Gapless genome assembly of Colletotrichum higginsianum reveals chromosome structure and association of transposable elements with secondary metabolite gene clusters.</title>
        <authorList>
            <person name="Dallery J.-F."/>
            <person name="Lapalu N."/>
            <person name="Zampounis A."/>
            <person name="Pigne S."/>
            <person name="Luyten I."/>
            <person name="Amselem J."/>
            <person name="Wittenberg A.H.J."/>
            <person name="Zhou S."/>
            <person name="de Queiroz M.V."/>
            <person name="Robin G.P."/>
            <person name="Auger A."/>
            <person name="Hainaut M."/>
            <person name="Henrissat B."/>
            <person name="Kim K.-T."/>
            <person name="Lee Y.-H."/>
            <person name="Lespinet O."/>
            <person name="Schwartz D.C."/>
            <person name="Thon M.R."/>
            <person name="O'Connell R.J."/>
        </authorList>
    </citation>
    <scope>NUCLEOTIDE SEQUENCE [LARGE SCALE GENOMIC DNA]</scope>
    <source>
        <strain evidence="2">IMI 349063</strain>
    </source>
</reference>
<dbReference type="AlphaFoldDB" id="A0A1B7YAI0"/>
<accession>A0A1B7YAI0</accession>
<evidence type="ECO:0000313" key="1">
    <source>
        <dbReference type="EMBL" id="OBR09082.1"/>
    </source>
</evidence>
<gene>
    <name evidence="1" type="ORF">CH63R_07847</name>
</gene>
<keyword evidence="2" id="KW-1185">Reference proteome</keyword>
<name>A0A1B7YAI0_COLHI</name>
<dbReference type="KEGG" id="chig:CH63R_07847"/>
<organism evidence="1 2">
    <name type="scientific">Colletotrichum higginsianum (strain IMI 349063)</name>
    <name type="common">Crucifer anthracnose fungus</name>
    <dbReference type="NCBI Taxonomy" id="759273"/>
    <lineage>
        <taxon>Eukaryota</taxon>
        <taxon>Fungi</taxon>
        <taxon>Dikarya</taxon>
        <taxon>Ascomycota</taxon>
        <taxon>Pezizomycotina</taxon>
        <taxon>Sordariomycetes</taxon>
        <taxon>Hypocreomycetidae</taxon>
        <taxon>Glomerellales</taxon>
        <taxon>Glomerellaceae</taxon>
        <taxon>Colletotrichum</taxon>
        <taxon>Colletotrichum destructivum species complex</taxon>
    </lineage>
</organism>
<dbReference type="Proteomes" id="UP000092177">
    <property type="component" value="Chromosome 5"/>
</dbReference>
<proteinExistence type="predicted"/>
<comment type="caution">
    <text evidence="1">The sequence shown here is derived from an EMBL/GenBank/DDBJ whole genome shotgun (WGS) entry which is preliminary data.</text>
</comment>
<dbReference type="VEuPathDB" id="FungiDB:CH63R_07847"/>
<protein>
    <submittedName>
        <fullName evidence="1">Uncharacterized protein</fullName>
    </submittedName>
</protein>
<evidence type="ECO:0000313" key="2">
    <source>
        <dbReference type="Proteomes" id="UP000092177"/>
    </source>
</evidence>
<dbReference type="RefSeq" id="XP_018157599.1">
    <property type="nucleotide sequence ID" value="XM_018302821.1"/>
</dbReference>
<dbReference type="GeneID" id="28866928"/>